<evidence type="ECO:0000256" key="7">
    <source>
        <dbReference type="ARBA" id="ARBA00047989"/>
    </source>
</evidence>
<dbReference type="PANTHER" id="PTHR30616:SF2">
    <property type="entry name" value="PURINE NUCLEOSIDE PHOSPHORYLASE LACC1"/>
    <property type="match status" value="1"/>
</dbReference>
<keyword evidence="5" id="KW-0378">Hydrolase</keyword>
<dbReference type="PATRIC" id="fig|93466.3.peg.840"/>
<dbReference type="NCBIfam" id="TIGR00726">
    <property type="entry name" value="peptidoglycan editing factor PgeF"/>
    <property type="match status" value="1"/>
</dbReference>
<dbReference type="Pfam" id="PF02578">
    <property type="entry name" value="Cu-oxidase_4"/>
    <property type="match status" value="1"/>
</dbReference>
<dbReference type="InterPro" id="IPR003730">
    <property type="entry name" value="Cu_polyphenol_OxRdtase"/>
</dbReference>
<dbReference type="Proteomes" id="UP000077096">
    <property type="component" value="Chromosome"/>
</dbReference>
<evidence type="ECO:0000313" key="12">
    <source>
        <dbReference type="Proteomes" id="UP000077096"/>
    </source>
</evidence>
<gene>
    <name evidence="11" type="ORF">JM64_03900</name>
</gene>
<comment type="catalytic activity">
    <reaction evidence="7">
        <text>adenosine + H2O + H(+) = inosine + NH4(+)</text>
        <dbReference type="Rhea" id="RHEA:24408"/>
        <dbReference type="ChEBI" id="CHEBI:15377"/>
        <dbReference type="ChEBI" id="CHEBI:15378"/>
        <dbReference type="ChEBI" id="CHEBI:16335"/>
        <dbReference type="ChEBI" id="CHEBI:17596"/>
        <dbReference type="ChEBI" id="CHEBI:28938"/>
        <dbReference type="EC" id="3.5.4.4"/>
    </reaction>
    <physiologicalReaction direction="left-to-right" evidence="7">
        <dbReference type="Rhea" id="RHEA:24409"/>
    </physiologicalReaction>
</comment>
<evidence type="ECO:0000256" key="9">
    <source>
        <dbReference type="ARBA" id="ARBA00049893"/>
    </source>
</evidence>
<dbReference type="GO" id="GO:0016787">
    <property type="term" value="F:hydrolase activity"/>
    <property type="evidence" value="ECO:0007669"/>
    <property type="project" value="UniProtKB-KW"/>
</dbReference>
<dbReference type="PANTHER" id="PTHR30616">
    <property type="entry name" value="UNCHARACTERIZED PROTEIN YFIH"/>
    <property type="match status" value="1"/>
</dbReference>
<comment type="catalytic activity">
    <reaction evidence="1">
        <text>inosine + phosphate = alpha-D-ribose 1-phosphate + hypoxanthine</text>
        <dbReference type="Rhea" id="RHEA:27646"/>
        <dbReference type="ChEBI" id="CHEBI:17368"/>
        <dbReference type="ChEBI" id="CHEBI:17596"/>
        <dbReference type="ChEBI" id="CHEBI:43474"/>
        <dbReference type="ChEBI" id="CHEBI:57720"/>
        <dbReference type="EC" id="2.4.2.1"/>
    </reaction>
    <physiologicalReaction direction="left-to-right" evidence="1">
        <dbReference type="Rhea" id="RHEA:27647"/>
    </physiologicalReaction>
</comment>
<keyword evidence="6" id="KW-0862">Zinc</keyword>
<dbReference type="InterPro" id="IPR011324">
    <property type="entry name" value="Cytotoxic_necrot_fac-like_cat"/>
</dbReference>
<dbReference type="InterPro" id="IPR038371">
    <property type="entry name" value="Cu_polyphenol_OxRdtase_sf"/>
</dbReference>
<accession>A0A172T2K9</accession>
<dbReference type="Gene3D" id="3.60.140.10">
    <property type="entry name" value="CNF1/YfiH-like putative cysteine hydrolases"/>
    <property type="match status" value="1"/>
</dbReference>
<evidence type="ECO:0000256" key="4">
    <source>
        <dbReference type="ARBA" id="ARBA00022723"/>
    </source>
</evidence>
<evidence type="ECO:0000256" key="6">
    <source>
        <dbReference type="ARBA" id="ARBA00022833"/>
    </source>
</evidence>
<dbReference type="CDD" id="cd16833">
    <property type="entry name" value="YfiH"/>
    <property type="match status" value="1"/>
</dbReference>
<dbReference type="EMBL" id="CP011393">
    <property type="protein sequence ID" value="ANE41217.1"/>
    <property type="molecule type" value="Genomic_DNA"/>
</dbReference>
<dbReference type="GO" id="GO:0005507">
    <property type="term" value="F:copper ion binding"/>
    <property type="evidence" value="ECO:0007669"/>
    <property type="project" value="TreeGrafter"/>
</dbReference>
<evidence type="ECO:0000256" key="8">
    <source>
        <dbReference type="ARBA" id="ARBA00048968"/>
    </source>
</evidence>
<dbReference type="GO" id="GO:0017061">
    <property type="term" value="F:S-methyl-5-thioadenosine phosphorylase activity"/>
    <property type="evidence" value="ECO:0007669"/>
    <property type="project" value="UniProtKB-EC"/>
</dbReference>
<dbReference type="KEGG" id="fng:JM64_03900"/>
<dbReference type="SUPFAM" id="SSF64438">
    <property type="entry name" value="CNF1/YfiH-like putative cysteine hydrolases"/>
    <property type="match status" value="1"/>
</dbReference>
<dbReference type="SMR" id="A0A172T2K9"/>
<protein>
    <recommendedName>
        <fullName evidence="10">Purine nucleoside phosphorylase</fullName>
    </recommendedName>
</protein>
<comment type="catalytic activity">
    <reaction evidence="8">
        <text>adenosine + phosphate = alpha-D-ribose 1-phosphate + adenine</text>
        <dbReference type="Rhea" id="RHEA:27642"/>
        <dbReference type="ChEBI" id="CHEBI:16335"/>
        <dbReference type="ChEBI" id="CHEBI:16708"/>
        <dbReference type="ChEBI" id="CHEBI:43474"/>
        <dbReference type="ChEBI" id="CHEBI:57720"/>
        <dbReference type="EC" id="2.4.2.1"/>
    </reaction>
    <physiologicalReaction direction="left-to-right" evidence="8">
        <dbReference type="Rhea" id="RHEA:27643"/>
    </physiologicalReaction>
</comment>
<evidence type="ECO:0000313" key="11">
    <source>
        <dbReference type="EMBL" id="ANE41217.1"/>
    </source>
</evidence>
<dbReference type="OrthoDB" id="4279at2"/>
<name>A0A172T2K9_FERPE</name>
<evidence type="ECO:0000256" key="5">
    <source>
        <dbReference type="ARBA" id="ARBA00022801"/>
    </source>
</evidence>
<evidence type="ECO:0000256" key="10">
    <source>
        <dbReference type="RuleBase" id="RU361274"/>
    </source>
</evidence>
<evidence type="ECO:0000256" key="3">
    <source>
        <dbReference type="ARBA" id="ARBA00022679"/>
    </source>
</evidence>
<evidence type="ECO:0000256" key="2">
    <source>
        <dbReference type="ARBA" id="ARBA00007353"/>
    </source>
</evidence>
<evidence type="ECO:0000256" key="1">
    <source>
        <dbReference type="ARBA" id="ARBA00000553"/>
    </source>
</evidence>
<keyword evidence="3" id="KW-0808">Transferase</keyword>
<organism evidence="11 12">
    <name type="scientific">Fervidobacterium pennivorans</name>
    <dbReference type="NCBI Taxonomy" id="93466"/>
    <lineage>
        <taxon>Bacteria</taxon>
        <taxon>Thermotogati</taxon>
        <taxon>Thermotogota</taxon>
        <taxon>Thermotogae</taxon>
        <taxon>Thermotogales</taxon>
        <taxon>Fervidobacteriaceae</taxon>
        <taxon>Fervidobacterium</taxon>
    </lineage>
</organism>
<sequence>MNKIKHIGNYILKEIEGVWVLQSPLLSQFPELVHYITTRKITRNEENNSFSELNLAISCEDFPKHFEFFAKKVKINPERCVFSHQVHSKNVKVVTSEDIGEPYWNRKLREVDGLITNEKGLFLVTTYADCMPIIAYDPTKQVVGVAHSGWRGTLLEIAKEMILRMNEEFGSDPSEIFVSIGPSIGPDSFEVGPEVATEFLMKFGKEVVKEMEEKIYVDLWKVVQLTLNSVGVFRVEFSNVDTYKHTELFYSYRREKTKKRFAVVVGLVE</sequence>
<dbReference type="AlphaFoldDB" id="A0A172T2K9"/>
<comment type="catalytic activity">
    <reaction evidence="9">
        <text>S-methyl-5'-thioadenosine + phosphate = 5-(methylsulfanyl)-alpha-D-ribose 1-phosphate + adenine</text>
        <dbReference type="Rhea" id="RHEA:11852"/>
        <dbReference type="ChEBI" id="CHEBI:16708"/>
        <dbReference type="ChEBI" id="CHEBI:17509"/>
        <dbReference type="ChEBI" id="CHEBI:43474"/>
        <dbReference type="ChEBI" id="CHEBI:58533"/>
        <dbReference type="EC" id="2.4.2.28"/>
    </reaction>
    <physiologicalReaction direction="left-to-right" evidence="9">
        <dbReference type="Rhea" id="RHEA:11853"/>
    </physiologicalReaction>
</comment>
<proteinExistence type="inferred from homology"/>
<reference evidence="11 12" key="1">
    <citation type="submission" date="2014-08" db="EMBL/GenBank/DDBJ databases">
        <title>Fervidobacterium pennivorans DYC genome.</title>
        <authorList>
            <person name="Wushke S."/>
        </authorList>
    </citation>
    <scope>NUCLEOTIDE SEQUENCE [LARGE SCALE GENOMIC DNA]</scope>
    <source>
        <strain evidence="11 12">DYC</strain>
    </source>
</reference>
<keyword evidence="4" id="KW-0479">Metal-binding</keyword>
<comment type="similarity">
    <text evidence="2 10">Belongs to the purine nucleoside phosphorylase YfiH/LACC1 family.</text>
</comment>